<dbReference type="AlphaFoldDB" id="A0A2U3QFF0"/>
<comment type="similarity">
    <text evidence="1">Belongs to the glycosyltransferase 2 family.</text>
</comment>
<evidence type="ECO:0000256" key="1">
    <source>
        <dbReference type="ARBA" id="ARBA00006739"/>
    </source>
</evidence>
<evidence type="ECO:0000313" key="5">
    <source>
        <dbReference type="EMBL" id="SPQ00151.1"/>
    </source>
</evidence>
<dbReference type="PANTHER" id="PTHR43179">
    <property type="entry name" value="RHAMNOSYLTRANSFERASE WBBL"/>
    <property type="match status" value="1"/>
</dbReference>
<accession>A0A2U3QFF0</accession>
<dbReference type="Gene3D" id="3.90.550.10">
    <property type="entry name" value="Spore Coat Polysaccharide Biosynthesis Protein SpsA, Chain A"/>
    <property type="match status" value="1"/>
</dbReference>
<dbReference type="GO" id="GO:0016757">
    <property type="term" value="F:glycosyltransferase activity"/>
    <property type="evidence" value="ECO:0007669"/>
    <property type="project" value="UniProtKB-KW"/>
</dbReference>
<organism evidence="5 6">
    <name type="scientific">Candidatus Sulfobium mesophilum</name>
    <dbReference type="NCBI Taxonomy" id="2016548"/>
    <lineage>
        <taxon>Bacteria</taxon>
        <taxon>Pseudomonadati</taxon>
        <taxon>Nitrospirota</taxon>
        <taxon>Nitrospiria</taxon>
        <taxon>Nitrospirales</taxon>
        <taxon>Nitrospiraceae</taxon>
        <taxon>Candidatus Sulfobium</taxon>
    </lineage>
</organism>
<name>A0A2U3QFF0_9BACT</name>
<evidence type="ECO:0000259" key="4">
    <source>
        <dbReference type="Pfam" id="PF00535"/>
    </source>
</evidence>
<dbReference type="CDD" id="cd02526">
    <property type="entry name" value="GT2_RfbF_like"/>
    <property type="match status" value="1"/>
</dbReference>
<dbReference type="OrthoDB" id="9771846at2"/>
<dbReference type="PANTHER" id="PTHR43179:SF12">
    <property type="entry name" value="GALACTOFURANOSYLTRANSFERASE GLFT2"/>
    <property type="match status" value="1"/>
</dbReference>
<dbReference type="InterPro" id="IPR001173">
    <property type="entry name" value="Glyco_trans_2-like"/>
</dbReference>
<dbReference type="Proteomes" id="UP000245125">
    <property type="component" value="Unassembled WGS sequence"/>
</dbReference>
<feature type="domain" description="Glycosyltransferase 2-like" evidence="4">
    <location>
        <begin position="21"/>
        <end position="187"/>
    </location>
</feature>
<dbReference type="EMBL" id="OUUY01000062">
    <property type="protein sequence ID" value="SPQ00151.1"/>
    <property type="molecule type" value="Genomic_DNA"/>
</dbReference>
<evidence type="ECO:0000256" key="3">
    <source>
        <dbReference type="ARBA" id="ARBA00022679"/>
    </source>
</evidence>
<dbReference type="InterPro" id="IPR029044">
    <property type="entry name" value="Nucleotide-diphossugar_trans"/>
</dbReference>
<sequence>MGRQTETIPDTSSPIRREVCAVIVSYNSPENVISCIDASADQVDGIIVVDNSVESRTKDTLMKRAYSDKIHFIFNGINKGLAAALNQGLQYSLDTNYRWTLLLDQDSVPAEDMVREMIVSYKNLDDKTKEETAIVVPVVFDRNFRNVLPSVVTTNFLNRKIKNPPHDSFVHFHITSGSLIKNEVLSNIGLMNERFFIDYVDFDYCFRVLNKGYKILLSKNAVLSHSLAERKQKLGFQFREHNAGRVYYQTRNRLFAMIWYGNKYRSFLYSQISRSIGKLFKIIFLESDKREKLRMYFKGIKDFIREYHMLDTGF</sequence>
<dbReference type="Pfam" id="PF00535">
    <property type="entry name" value="Glycos_transf_2"/>
    <property type="match status" value="1"/>
</dbReference>
<dbReference type="SUPFAM" id="SSF53448">
    <property type="entry name" value="Nucleotide-diphospho-sugar transferases"/>
    <property type="match status" value="1"/>
</dbReference>
<keyword evidence="6" id="KW-1185">Reference proteome</keyword>
<evidence type="ECO:0000313" key="6">
    <source>
        <dbReference type="Proteomes" id="UP000245125"/>
    </source>
</evidence>
<evidence type="ECO:0000256" key="2">
    <source>
        <dbReference type="ARBA" id="ARBA00022676"/>
    </source>
</evidence>
<reference evidence="6" key="1">
    <citation type="submission" date="2018-03" db="EMBL/GenBank/DDBJ databases">
        <authorList>
            <person name="Zecchin S."/>
        </authorList>
    </citation>
    <scope>NUCLEOTIDE SEQUENCE [LARGE SCALE GENOMIC DNA]</scope>
</reference>
<proteinExistence type="inferred from homology"/>
<gene>
    <name evidence="5" type="ORF">NBG4_180027</name>
</gene>
<keyword evidence="2" id="KW-0328">Glycosyltransferase</keyword>
<protein>
    <recommendedName>
        <fullName evidence="4">Glycosyltransferase 2-like domain-containing protein</fullName>
    </recommendedName>
</protein>
<keyword evidence="3" id="KW-0808">Transferase</keyword>